<evidence type="ECO:0000313" key="1">
    <source>
        <dbReference type="EMBL" id="QGZ93334.1"/>
    </source>
</evidence>
<gene>
    <name evidence="1" type="ORF">DSM104635_00144</name>
</gene>
<reference evidence="2" key="1">
    <citation type="submission" date="2019-12" db="EMBL/GenBank/DDBJ databases">
        <title>Complete genome of Terracaulis silvestris 0127_4.</title>
        <authorList>
            <person name="Vieira S."/>
            <person name="Riedel T."/>
            <person name="Sproer C."/>
            <person name="Pascual J."/>
            <person name="Boedeker C."/>
            <person name="Overmann J."/>
        </authorList>
    </citation>
    <scope>NUCLEOTIDE SEQUENCE [LARGE SCALE GENOMIC DNA]</scope>
    <source>
        <strain evidence="2">0127_4</strain>
    </source>
</reference>
<dbReference type="KEGG" id="tsv:DSM104635_00144"/>
<dbReference type="RefSeq" id="WP_158764341.1">
    <property type="nucleotide sequence ID" value="NZ_CP047045.1"/>
</dbReference>
<organism evidence="1 2">
    <name type="scientific">Terricaulis silvestris</name>
    <dbReference type="NCBI Taxonomy" id="2686094"/>
    <lineage>
        <taxon>Bacteria</taxon>
        <taxon>Pseudomonadati</taxon>
        <taxon>Pseudomonadota</taxon>
        <taxon>Alphaproteobacteria</taxon>
        <taxon>Caulobacterales</taxon>
        <taxon>Caulobacteraceae</taxon>
        <taxon>Terricaulis</taxon>
    </lineage>
</organism>
<keyword evidence="2" id="KW-1185">Reference proteome</keyword>
<proteinExistence type="predicted"/>
<evidence type="ECO:0000313" key="2">
    <source>
        <dbReference type="Proteomes" id="UP000431269"/>
    </source>
</evidence>
<dbReference type="Proteomes" id="UP000431269">
    <property type="component" value="Chromosome"/>
</dbReference>
<sequence>MSQVKSYRMPSDRRRTVAVLEPMLRELLAGVQNQENKCTSVGKCHVEFWRGKLGMHCAITLEYRRVFEALIEPEFKGRYCDGRVEVRRWTRGPWEADFGVKVEGFDPLTNDVLPEELLKALRSGLRSYAIIADGLIEDMFAHTWVAPISRGNLIDRLALGLQRIGVEVDEDLADIGVLPLL</sequence>
<name>A0A6I6MK55_9CAUL</name>
<dbReference type="EMBL" id="CP047045">
    <property type="protein sequence ID" value="QGZ93334.1"/>
    <property type="molecule type" value="Genomic_DNA"/>
</dbReference>
<dbReference type="AlphaFoldDB" id="A0A6I6MK55"/>
<protein>
    <submittedName>
        <fullName evidence="1">Uncharacterized protein</fullName>
    </submittedName>
</protein>
<accession>A0A6I6MK55</accession>